<keyword evidence="1" id="KW-0456">Lyase</keyword>
<dbReference type="STRING" id="553466.SAMN04487950_3773"/>
<organism evidence="4 5">
    <name type="scientific">Halogranum rubrum</name>
    <dbReference type="NCBI Taxonomy" id="553466"/>
    <lineage>
        <taxon>Archaea</taxon>
        <taxon>Methanobacteriati</taxon>
        <taxon>Methanobacteriota</taxon>
        <taxon>Stenosarchaea group</taxon>
        <taxon>Halobacteria</taxon>
        <taxon>Halobacteriales</taxon>
        <taxon>Haloferacaceae</taxon>
    </lineage>
</organism>
<dbReference type="GO" id="GO:0016829">
    <property type="term" value="F:lyase activity"/>
    <property type="evidence" value="ECO:0007669"/>
    <property type="project" value="UniProtKB-KW"/>
</dbReference>
<sequence>MKIRDIETIRFTYQSTKVRDEKGHSHPGPPRQKTGSITHVVVEGGPDGYCTGGDERANELAANYLSGKDPLEREQLWQQLNRSQRLHKGTFSDSNVCRIDCALWDVAGKHFDAPVYRLLGGHRERIPAYGSTMVGDDDPDGLGTPEAYADFALELLEEGYRALKLHTWMPPYDADPDRVVDACRAVREAVGPDVDLMLDSHHYYSRTEAKRIGQALTDLNFKWFEEPMDEHSMSSYEWLTNNVDVPIVGPETAEGQMYTRAEWIKRGIADISRVGVADVGGLTPALKTVHLCQSFNVPCEVHGGNVPNLHLLGAMATPGEYYERGLLHPKYDYDAATPWLAETPDPLDDEGYVRVPQSPGLGYSFDWEFIDEHRVDA</sequence>
<dbReference type="EMBL" id="FOTC01000006">
    <property type="protein sequence ID" value="SFL44385.1"/>
    <property type="molecule type" value="Genomic_DNA"/>
</dbReference>
<dbReference type="SUPFAM" id="SSF54826">
    <property type="entry name" value="Enolase N-terminal domain-like"/>
    <property type="match status" value="1"/>
</dbReference>
<evidence type="ECO:0000256" key="1">
    <source>
        <dbReference type="ARBA" id="ARBA00023239"/>
    </source>
</evidence>
<evidence type="ECO:0000259" key="3">
    <source>
        <dbReference type="SMART" id="SM00922"/>
    </source>
</evidence>
<dbReference type="Gene3D" id="3.30.390.10">
    <property type="entry name" value="Enolase-like, N-terminal domain"/>
    <property type="match status" value="1"/>
</dbReference>
<dbReference type="InterPro" id="IPR029065">
    <property type="entry name" value="Enolase_C-like"/>
</dbReference>
<dbReference type="Proteomes" id="UP000199607">
    <property type="component" value="Unassembled WGS sequence"/>
</dbReference>
<dbReference type="InterPro" id="IPR034593">
    <property type="entry name" value="DgoD-like"/>
</dbReference>
<proteinExistence type="predicted"/>
<dbReference type="PANTHER" id="PTHR48080:SF2">
    <property type="entry name" value="D-GALACTONATE DEHYDRATASE"/>
    <property type="match status" value="1"/>
</dbReference>
<dbReference type="InterPro" id="IPR036849">
    <property type="entry name" value="Enolase-like_C_sf"/>
</dbReference>
<evidence type="ECO:0000313" key="5">
    <source>
        <dbReference type="Proteomes" id="UP000199607"/>
    </source>
</evidence>
<dbReference type="Gene3D" id="3.20.20.120">
    <property type="entry name" value="Enolase-like C-terminal domain"/>
    <property type="match status" value="1"/>
</dbReference>
<dbReference type="Pfam" id="PF02746">
    <property type="entry name" value="MR_MLE_N"/>
    <property type="match status" value="1"/>
</dbReference>
<dbReference type="RefSeq" id="WP_089871409.1">
    <property type="nucleotide sequence ID" value="NZ_FOTC01000006.1"/>
</dbReference>
<dbReference type="InterPro" id="IPR013341">
    <property type="entry name" value="Mandelate_racemase_N_dom"/>
</dbReference>
<dbReference type="InterPro" id="IPR013342">
    <property type="entry name" value="Mandelate_racemase_C"/>
</dbReference>
<feature type="region of interest" description="Disordered" evidence="2">
    <location>
        <begin position="14"/>
        <end position="36"/>
    </location>
</feature>
<protein>
    <submittedName>
        <fullName evidence="4">L-alanine-DL-glutamate epimerase</fullName>
    </submittedName>
</protein>
<evidence type="ECO:0000313" key="4">
    <source>
        <dbReference type="EMBL" id="SFL44385.1"/>
    </source>
</evidence>
<accession>A0A1I4HQD7</accession>
<dbReference type="SMART" id="SM00922">
    <property type="entry name" value="MR_MLE"/>
    <property type="match status" value="1"/>
</dbReference>
<name>A0A1I4HQD7_9EURY</name>
<dbReference type="AlphaFoldDB" id="A0A1I4HQD7"/>
<dbReference type="InterPro" id="IPR029017">
    <property type="entry name" value="Enolase-like_N"/>
</dbReference>
<reference evidence="5" key="1">
    <citation type="submission" date="2016-10" db="EMBL/GenBank/DDBJ databases">
        <authorList>
            <person name="Varghese N."/>
            <person name="Submissions S."/>
        </authorList>
    </citation>
    <scope>NUCLEOTIDE SEQUENCE [LARGE SCALE GENOMIC DNA]</scope>
    <source>
        <strain evidence="5">CGMCC 1.7738</strain>
    </source>
</reference>
<gene>
    <name evidence="4" type="ORF">SAMN04487950_3773</name>
</gene>
<keyword evidence="5" id="KW-1185">Reference proteome</keyword>
<feature type="domain" description="Mandelate racemase/muconate lactonizing enzyme C-terminal" evidence="3">
    <location>
        <begin position="145"/>
        <end position="246"/>
    </location>
</feature>
<evidence type="ECO:0000256" key="2">
    <source>
        <dbReference type="SAM" id="MobiDB-lite"/>
    </source>
</evidence>
<dbReference type="SUPFAM" id="SSF51604">
    <property type="entry name" value="Enolase C-terminal domain-like"/>
    <property type="match status" value="1"/>
</dbReference>
<dbReference type="Pfam" id="PF13378">
    <property type="entry name" value="MR_MLE_C"/>
    <property type="match status" value="1"/>
</dbReference>
<dbReference type="PANTHER" id="PTHR48080">
    <property type="entry name" value="D-GALACTONATE DEHYDRATASE-RELATED"/>
    <property type="match status" value="1"/>
</dbReference>